<dbReference type="GeneID" id="8502866"/>
<dbReference type="VEuPathDB" id="FungiDB:BDBG_06850"/>
<dbReference type="AlphaFoldDB" id="A0A179UWA2"/>
<accession>A0A179UWA2</accession>
<organism evidence="1 2">
    <name type="scientific">Blastomyces gilchristii (strain SLH14081)</name>
    <name type="common">Blastomyces dermatitidis</name>
    <dbReference type="NCBI Taxonomy" id="559298"/>
    <lineage>
        <taxon>Eukaryota</taxon>
        <taxon>Fungi</taxon>
        <taxon>Dikarya</taxon>
        <taxon>Ascomycota</taxon>
        <taxon>Pezizomycotina</taxon>
        <taxon>Eurotiomycetes</taxon>
        <taxon>Eurotiomycetidae</taxon>
        <taxon>Onygenales</taxon>
        <taxon>Ajellomycetaceae</taxon>
        <taxon>Blastomyces</taxon>
    </lineage>
</organism>
<proteinExistence type="predicted"/>
<dbReference type="KEGG" id="bgh:BDBG_06850"/>
<reference evidence="2" key="1">
    <citation type="journal article" date="2015" name="PLoS Genet.">
        <title>The dynamic genome and transcriptome of the human fungal pathogen Blastomyces and close relative Emmonsia.</title>
        <authorList>
            <person name="Munoz J.F."/>
            <person name="Gauthier G.M."/>
            <person name="Desjardins C.A."/>
            <person name="Gallo J.E."/>
            <person name="Holder J."/>
            <person name="Sullivan T.D."/>
            <person name="Marty A.J."/>
            <person name="Carmen J.C."/>
            <person name="Chen Z."/>
            <person name="Ding L."/>
            <person name="Gujja S."/>
            <person name="Magrini V."/>
            <person name="Misas E."/>
            <person name="Mitreva M."/>
            <person name="Priest M."/>
            <person name="Saif S."/>
            <person name="Whiston E.A."/>
            <person name="Young S."/>
            <person name="Zeng Q."/>
            <person name="Goldman W.E."/>
            <person name="Mardis E.R."/>
            <person name="Taylor J.W."/>
            <person name="McEwen J.G."/>
            <person name="Clay O.K."/>
            <person name="Klein B.S."/>
            <person name="Cuomo C.A."/>
        </authorList>
    </citation>
    <scope>NUCLEOTIDE SEQUENCE [LARGE SCALE GENOMIC DNA]</scope>
    <source>
        <strain evidence="2">SLH14081</strain>
    </source>
</reference>
<name>A0A179UWA2_BLAGS</name>
<sequence length="160" mass="18209">MAIFIAHSLGVSQTYKLTDRMVTLDVSSQTTNSYVQVGFRRQRRYSPILPDLPFAIEHDVEQKTTVLVLTVESRQKTQFESLIQYAAIQLQNMALKCRISIRLLHITTCCTKLPDGLSTFDAGIMNEWREEEEGVWILYIVFPSLTMTVACKGSSQTEIN</sequence>
<evidence type="ECO:0000313" key="2">
    <source>
        <dbReference type="Proteomes" id="UP000002038"/>
    </source>
</evidence>
<keyword evidence="2" id="KW-1185">Reference proteome</keyword>
<dbReference type="EMBL" id="GG657463">
    <property type="protein sequence ID" value="OAT11341.1"/>
    <property type="molecule type" value="Genomic_DNA"/>
</dbReference>
<dbReference type="Proteomes" id="UP000002038">
    <property type="component" value="Unassembled WGS sequence"/>
</dbReference>
<protein>
    <submittedName>
        <fullName evidence="1">Uncharacterized protein</fullName>
    </submittedName>
</protein>
<dbReference type="RefSeq" id="XP_002622732.1">
    <property type="nucleotide sequence ID" value="XM_002622686.2"/>
</dbReference>
<evidence type="ECO:0000313" key="1">
    <source>
        <dbReference type="EMBL" id="OAT11341.1"/>
    </source>
</evidence>
<gene>
    <name evidence="1" type="ORF">BDBG_06850</name>
</gene>